<evidence type="ECO:0000313" key="1">
    <source>
        <dbReference type="EMBL" id="CAK9096304.1"/>
    </source>
</evidence>
<dbReference type="Proteomes" id="UP001642464">
    <property type="component" value="Unassembled WGS sequence"/>
</dbReference>
<evidence type="ECO:0000313" key="2">
    <source>
        <dbReference type="Proteomes" id="UP001642464"/>
    </source>
</evidence>
<name>A0ABP0R7Y7_9DINO</name>
<keyword evidence="2" id="KW-1185">Reference proteome</keyword>
<protein>
    <submittedName>
        <fullName evidence="1">Zeta-carotene-forming phytoene desaturase</fullName>
    </submittedName>
</protein>
<sequence length="692" mass="76580">MGAEASVLFLPCEELTDWHLLEGHCQSCVQHHCVRLSFASLSRSELFQVWKGWATSVVRNLPSSRGALKVVLVLGTNDSHFTRNEILELCEALRGVTQRKMLIKYLRFAQLQGNNFNPDEGGVDELSADLLALNAWTDAPYYFYKRASQGARGETGVVRILGLQRLGRRDASAATSAGGAPGAIEKRPLRRCGGRGPRRCTEALNLRLAAVDDDLFSFQWPDGVPRTANHPDFRHGSRSCGEDIFNELKEEMHHPLNTGFATPTQSTDLSFLSQMRQKLLRSKAENKEDLGDASFSLNERSSPKLMQGHVKPLALQPIDLDEDPGLHSEGLRKLRLESLPIEQDGTLSVQSFSGFTVATGEIGALSMEVGGFRRPEVPGGGQSVDFSFFDLVLCILDPDKTRAGPAEASQAELGRLCGMNAFSDERSAEIQGNARQAFSALGANGVARRTRQLLWQQSAQKSSSLCFNAGHVILEAGVRLLLRRYDLVSVSVASRWDQLMRGRVEAVKLFGKNWCTKLQLRARQLTVTTHCAALDYGELLQGRVTLTEVAKGFAEAIFDAEEFGDFLLYPQVAQAAPVVLGSRFRFMEQKVKIDFETKTVFFQGRHSGDFFQARLTCSDKGARPKVSLHSETASKATTGELERALSAFFATLYIDLAGVALRFQRLDFHPKTLAIQLTAEIRRIPNPFRDQI</sequence>
<gene>
    <name evidence="1" type="ORF">SCF082_LOCUS45215</name>
</gene>
<comment type="caution">
    <text evidence="1">The sequence shown here is derived from an EMBL/GenBank/DDBJ whole genome shotgun (WGS) entry which is preliminary data.</text>
</comment>
<organism evidence="1 2">
    <name type="scientific">Durusdinium trenchii</name>
    <dbReference type="NCBI Taxonomy" id="1381693"/>
    <lineage>
        <taxon>Eukaryota</taxon>
        <taxon>Sar</taxon>
        <taxon>Alveolata</taxon>
        <taxon>Dinophyceae</taxon>
        <taxon>Suessiales</taxon>
        <taxon>Symbiodiniaceae</taxon>
        <taxon>Durusdinium</taxon>
    </lineage>
</organism>
<reference evidence="1 2" key="1">
    <citation type="submission" date="2024-02" db="EMBL/GenBank/DDBJ databases">
        <authorList>
            <person name="Chen Y."/>
            <person name="Shah S."/>
            <person name="Dougan E. K."/>
            <person name="Thang M."/>
            <person name="Chan C."/>
        </authorList>
    </citation>
    <scope>NUCLEOTIDE SEQUENCE [LARGE SCALE GENOMIC DNA]</scope>
</reference>
<accession>A0ABP0R7Y7</accession>
<dbReference type="EMBL" id="CAXAMM010040929">
    <property type="protein sequence ID" value="CAK9096304.1"/>
    <property type="molecule type" value="Genomic_DNA"/>
</dbReference>
<proteinExistence type="predicted"/>